<reference evidence="1" key="1">
    <citation type="journal article" date="2021" name="Proc. Natl. Acad. Sci. U.S.A.">
        <title>A Catalog of Tens of Thousands of Viruses from Human Metagenomes Reveals Hidden Associations with Chronic Diseases.</title>
        <authorList>
            <person name="Tisza M.J."/>
            <person name="Buck C.B."/>
        </authorList>
    </citation>
    <scope>NUCLEOTIDE SEQUENCE</scope>
    <source>
        <strain evidence="1">CtbbV81</strain>
    </source>
</reference>
<sequence length="154" mass="17591">MGKLKIKKPKNQRSLIPAPLNITGFTMEQASRQTGVRIESLKTYLDSKEQEIREQLIKESQEKLWKAEDYIAVANILISVIAIKKAWGFKKANQNFIDKITEAEKYVEGIGVEAAYKEIKEEMGLQIEFDSFDINREFGFGESEVMPDAETVNN</sequence>
<protein>
    <submittedName>
        <fullName evidence="1">Transcriptional regulator</fullName>
    </submittedName>
</protein>
<organism evidence="1">
    <name type="scientific">Siphoviridae sp. ctbbV81</name>
    <dbReference type="NCBI Taxonomy" id="2827900"/>
    <lineage>
        <taxon>Viruses</taxon>
        <taxon>Duplodnaviria</taxon>
        <taxon>Heunggongvirae</taxon>
        <taxon>Uroviricota</taxon>
        <taxon>Caudoviricetes</taxon>
    </lineage>
</organism>
<name>A0A8S5TQR1_9CAUD</name>
<evidence type="ECO:0000313" key="1">
    <source>
        <dbReference type="EMBL" id="DAF65456.1"/>
    </source>
</evidence>
<proteinExistence type="predicted"/>
<dbReference type="EMBL" id="BK032878">
    <property type="protein sequence ID" value="DAF65456.1"/>
    <property type="molecule type" value="Genomic_DNA"/>
</dbReference>
<accession>A0A8S5TQR1</accession>